<gene>
    <name evidence="5" type="ORF">PG993_000148</name>
</gene>
<evidence type="ECO:0000259" key="4">
    <source>
        <dbReference type="PROSITE" id="PS50158"/>
    </source>
</evidence>
<organism evidence="5 6">
    <name type="scientific">Apiospora rasikravindrae</name>
    <dbReference type="NCBI Taxonomy" id="990691"/>
    <lineage>
        <taxon>Eukaryota</taxon>
        <taxon>Fungi</taxon>
        <taxon>Dikarya</taxon>
        <taxon>Ascomycota</taxon>
        <taxon>Pezizomycotina</taxon>
        <taxon>Sordariomycetes</taxon>
        <taxon>Xylariomycetidae</taxon>
        <taxon>Amphisphaeriales</taxon>
        <taxon>Apiosporaceae</taxon>
        <taxon>Apiospora</taxon>
    </lineage>
</organism>
<dbReference type="InterPro" id="IPR001878">
    <property type="entry name" value="Znf_CCHC"/>
</dbReference>
<sequence length="487" mass="54272">MEDRAEMEIVVDAPNSIATSVKRSKRAKPSAKAREALLSNESDNGPETSPSNNLSINPEVLQRIYELVANSRNEVRDLKEIINNQQAIIQQLTAELQNVTQQLEELGNSAALAGSAQTSPQASYAQVARTPPTSQPSNVRTLTSMNTTPSTFTDTLYCTIDTSRMEDEKRASVTAGTVRAAIEKEMRATGEQKDWRCRAVTMDPRKPQRIKIVCRDETEHRLVKQAAEKTSVSGARVLRDELYPIKVDSVRRTAVLDENDNIRDGAAEAFGQENETTVAKVAWLSRKDNGKAYGSMVVYLTKAAEARKFLEEGFFYAGGESGYTRVFERRERPEQCYNCQQVGHKAFQCKNTQTCGRCAKQGHSHQGCEATVLNLLNDEEVQHATVISIQEPHARMVQGKLLTTPMGHHRWVKMVPSVRREGRWPIRSMLWVSKEVEAGQVPIESPDITAAVVRLPEHAILVASVYVPVEDPRRSKKRAESCAPLSK</sequence>
<evidence type="ECO:0000256" key="3">
    <source>
        <dbReference type="SAM" id="MobiDB-lite"/>
    </source>
</evidence>
<feature type="coiled-coil region" evidence="2">
    <location>
        <begin position="68"/>
        <end position="109"/>
    </location>
</feature>
<feature type="region of interest" description="Disordered" evidence="3">
    <location>
        <begin position="19"/>
        <end position="55"/>
    </location>
</feature>
<feature type="compositionally biased region" description="Polar residues" evidence="3">
    <location>
        <begin position="131"/>
        <end position="146"/>
    </location>
</feature>
<evidence type="ECO:0000313" key="6">
    <source>
        <dbReference type="Proteomes" id="UP001444661"/>
    </source>
</evidence>
<dbReference type="PROSITE" id="PS50158">
    <property type="entry name" value="ZF_CCHC"/>
    <property type="match status" value="1"/>
</dbReference>
<dbReference type="SUPFAM" id="SSF56219">
    <property type="entry name" value="DNase I-like"/>
    <property type="match status" value="1"/>
</dbReference>
<dbReference type="Proteomes" id="UP001444661">
    <property type="component" value="Unassembled WGS sequence"/>
</dbReference>
<proteinExistence type="predicted"/>
<feature type="compositionally biased region" description="Basic residues" evidence="3">
    <location>
        <begin position="22"/>
        <end position="31"/>
    </location>
</feature>
<evidence type="ECO:0000256" key="2">
    <source>
        <dbReference type="SAM" id="Coils"/>
    </source>
</evidence>
<dbReference type="SMART" id="SM00343">
    <property type="entry name" value="ZnF_C2HC"/>
    <property type="match status" value="2"/>
</dbReference>
<dbReference type="Pfam" id="PF00098">
    <property type="entry name" value="zf-CCHC"/>
    <property type="match status" value="1"/>
</dbReference>
<dbReference type="Gene3D" id="3.60.10.10">
    <property type="entry name" value="Endonuclease/exonuclease/phosphatase"/>
    <property type="match status" value="1"/>
</dbReference>
<keyword evidence="1" id="KW-0863">Zinc-finger</keyword>
<evidence type="ECO:0000256" key="1">
    <source>
        <dbReference type="PROSITE-ProRule" id="PRU00047"/>
    </source>
</evidence>
<keyword evidence="2" id="KW-0175">Coiled coil</keyword>
<feature type="compositionally biased region" description="Polar residues" evidence="3">
    <location>
        <begin position="39"/>
        <end position="55"/>
    </location>
</feature>
<dbReference type="SUPFAM" id="SSF57756">
    <property type="entry name" value="Retrovirus zinc finger-like domains"/>
    <property type="match status" value="1"/>
</dbReference>
<feature type="domain" description="CCHC-type" evidence="4">
    <location>
        <begin position="336"/>
        <end position="351"/>
    </location>
</feature>
<evidence type="ECO:0000313" key="5">
    <source>
        <dbReference type="EMBL" id="KAK8054921.1"/>
    </source>
</evidence>
<keyword evidence="6" id="KW-1185">Reference proteome</keyword>
<keyword evidence="1" id="KW-0862">Zinc</keyword>
<protein>
    <recommendedName>
        <fullName evidence="4">CCHC-type domain-containing protein</fullName>
    </recommendedName>
</protein>
<dbReference type="Gene3D" id="4.10.60.10">
    <property type="entry name" value="Zinc finger, CCHC-type"/>
    <property type="match status" value="1"/>
</dbReference>
<accession>A0ABR1U9T3</accession>
<dbReference type="InterPro" id="IPR036875">
    <property type="entry name" value="Znf_CCHC_sf"/>
</dbReference>
<comment type="caution">
    <text evidence="5">The sequence shown here is derived from an EMBL/GenBank/DDBJ whole genome shotgun (WGS) entry which is preliminary data.</text>
</comment>
<dbReference type="EMBL" id="JAQQWK010000001">
    <property type="protein sequence ID" value="KAK8054921.1"/>
    <property type="molecule type" value="Genomic_DNA"/>
</dbReference>
<dbReference type="InterPro" id="IPR036691">
    <property type="entry name" value="Endo/exonu/phosph_ase_sf"/>
</dbReference>
<feature type="region of interest" description="Disordered" evidence="3">
    <location>
        <begin position="122"/>
        <end position="146"/>
    </location>
</feature>
<reference evidence="5 6" key="1">
    <citation type="submission" date="2023-01" db="EMBL/GenBank/DDBJ databases">
        <title>Analysis of 21 Apiospora genomes using comparative genomics revels a genus with tremendous synthesis potential of carbohydrate active enzymes and secondary metabolites.</title>
        <authorList>
            <person name="Sorensen T."/>
        </authorList>
    </citation>
    <scope>NUCLEOTIDE SEQUENCE [LARGE SCALE GENOMIC DNA]</scope>
    <source>
        <strain evidence="5 6">CBS 33761</strain>
    </source>
</reference>
<keyword evidence="1" id="KW-0479">Metal-binding</keyword>
<name>A0ABR1U9T3_9PEZI</name>